<comment type="caution">
    <text evidence="1">The sequence shown here is derived from an EMBL/GenBank/DDBJ whole genome shotgun (WGS) entry which is preliminary data.</text>
</comment>
<dbReference type="Proteomes" id="UP000281647">
    <property type="component" value="Unassembled WGS sequence"/>
</dbReference>
<keyword evidence="2" id="KW-1185">Reference proteome</keyword>
<dbReference type="RefSeq" id="WP_128625299.1">
    <property type="nucleotide sequence ID" value="NZ_ML133511.1"/>
</dbReference>
<dbReference type="OrthoDB" id="7923950at2"/>
<dbReference type="EMBL" id="RKST01000012">
    <property type="protein sequence ID" value="RUM97381.1"/>
    <property type="molecule type" value="Genomic_DNA"/>
</dbReference>
<reference evidence="1 2" key="1">
    <citation type="submission" date="2018-11" db="EMBL/GenBank/DDBJ databases">
        <title>Pseudaminobacter arsenicus sp. nov., an arsenic-resistant bacterium isolated from arsenic-rich aquifers.</title>
        <authorList>
            <person name="Mu Y."/>
        </authorList>
    </citation>
    <scope>NUCLEOTIDE SEQUENCE [LARGE SCALE GENOMIC DNA]</scope>
    <source>
        <strain evidence="1 2">CB3</strain>
    </source>
</reference>
<organism evidence="1 2">
    <name type="scientific">Borborobacter arsenicus</name>
    <dbReference type="NCBI Taxonomy" id="1851146"/>
    <lineage>
        <taxon>Bacteria</taxon>
        <taxon>Pseudomonadati</taxon>
        <taxon>Pseudomonadota</taxon>
        <taxon>Alphaproteobacteria</taxon>
        <taxon>Hyphomicrobiales</taxon>
        <taxon>Phyllobacteriaceae</taxon>
        <taxon>Borborobacter</taxon>
    </lineage>
</organism>
<name>A0A432V5E8_9HYPH</name>
<accession>A0A432V5E8</accession>
<protein>
    <recommendedName>
        <fullName evidence="3">DUF5330 domain-containing protein</fullName>
    </recommendedName>
</protein>
<evidence type="ECO:0000313" key="1">
    <source>
        <dbReference type="EMBL" id="RUM97381.1"/>
    </source>
</evidence>
<evidence type="ECO:0008006" key="3">
    <source>
        <dbReference type="Google" id="ProtNLM"/>
    </source>
</evidence>
<evidence type="ECO:0000313" key="2">
    <source>
        <dbReference type="Proteomes" id="UP000281647"/>
    </source>
</evidence>
<sequence length="104" mass="11177">MGFLIRIAFWFSLVLLALPFDMGETAGDQPSVGAIQTFLAAREAVGDLSGICERKPDVCETGKTALHTVGVRAREAARITFEMLDSQFGQPDTETRTGSIPADS</sequence>
<proteinExistence type="predicted"/>
<gene>
    <name evidence="1" type="ORF">EET67_13410</name>
</gene>
<dbReference type="InterPro" id="IPR035220">
    <property type="entry name" value="DUF5330"/>
</dbReference>
<dbReference type="AlphaFoldDB" id="A0A432V5E8"/>
<dbReference type="Pfam" id="PF17264">
    <property type="entry name" value="DUF5330"/>
    <property type="match status" value="1"/>
</dbReference>